<dbReference type="InParanoid" id="A0A218YTD3"/>
<accession>A0A218YTD3</accession>
<name>A0A218YTD3_9HELO</name>
<dbReference type="PANTHER" id="PTHR23112:SF37">
    <property type="entry name" value="G PROTEIN-COUPLED RECEPTOR GPR1"/>
    <property type="match status" value="1"/>
</dbReference>
<dbReference type="GO" id="GO:0007189">
    <property type="term" value="P:adenylate cyclase-activating G protein-coupled receptor signaling pathway"/>
    <property type="evidence" value="ECO:0007669"/>
    <property type="project" value="TreeGrafter"/>
</dbReference>
<evidence type="ECO:0000313" key="7">
    <source>
        <dbReference type="Proteomes" id="UP000242519"/>
    </source>
</evidence>
<dbReference type="GO" id="GO:0005886">
    <property type="term" value="C:plasma membrane"/>
    <property type="evidence" value="ECO:0007669"/>
    <property type="project" value="TreeGrafter"/>
</dbReference>
<dbReference type="SUPFAM" id="SSF81321">
    <property type="entry name" value="Family A G protein-coupled receptor-like"/>
    <property type="match status" value="1"/>
</dbReference>
<dbReference type="Gene3D" id="1.20.1070.10">
    <property type="entry name" value="Rhodopsin 7-helix transmembrane proteins"/>
    <property type="match status" value="1"/>
</dbReference>
<keyword evidence="2 5" id="KW-0812">Transmembrane</keyword>
<evidence type="ECO:0000256" key="4">
    <source>
        <dbReference type="ARBA" id="ARBA00023136"/>
    </source>
</evidence>
<proteinExistence type="predicted"/>
<evidence type="ECO:0000256" key="5">
    <source>
        <dbReference type="SAM" id="Phobius"/>
    </source>
</evidence>
<feature type="transmembrane region" description="Helical" evidence="5">
    <location>
        <begin position="104"/>
        <end position="127"/>
    </location>
</feature>
<protein>
    <submittedName>
        <fullName evidence="6">Uncharacterized protein</fullName>
    </submittedName>
</protein>
<reference evidence="6 7" key="1">
    <citation type="submission" date="2017-04" db="EMBL/GenBank/DDBJ databases">
        <title>Draft genome sequence of Marssonina coronaria NL1: causal agent of apple blotch.</title>
        <authorList>
            <person name="Cheng Q."/>
        </authorList>
    </citation>
    <scope>NUCLEOTIDE SEQUENCE [LARGE SCALE GENOMIC DNA]</scope>
    <source>
        <strain evidence="6 7">NL1</strain>
    </source>
</reference>
<comment type="caution">
    <text evidence="6">The sequence shown here is derived from an EMBL/GenBank/DDBJ whole genome shotgun (WGS) entry which is preliminary data.</text>
</comment>
<evidence type="ECO:0000256" key="1">
    <source>
        <dbReference type="ARBA" id="ARBA00004141"/>
    </source>
</evidence>
<dbReference type="EMBL" id="MZNU01000391">
    <property type="protein sequence ID" value="OWO98525.1"/>
    <property type="molecule type" value="Genomic_DNA"/>
</dbReference>
<dbReference type="GO" id="GO:0004930">
    <property type="term" value="F:G protein-coupled receptor activity"/>
    <property type="evidence" value="ECO:0007669"/>
    <property type="project" value="TreeGrafter"/>
</dbReference>
<feature type="transmembrane region" description="Helical" evidence="5">
    <location>
        <begin position="20"/>
        <end position="42"/>
    </location>
</feature>
<dbReference type="PANTHER" id="PTHR23112">
    <property type="entry name" value="G PROTEIN-COUPLED RECEPTOR 157-RELATED"/>
    <property type="match status" value="1"/>
</dbReference>
<evidence type="ECO:0000313" key="6">
    <source>
        <dbReference type="EMBL" id="OWO98525.1"/>
    </source>
</evidence>
<feature type="transmembrane region" description="Helical" evidence="5">
    <location>
        <begin position="188"/>
        <end position="212"/>
    </location>
</feature>
<feature type="transmembrane region" description="Helical" evidence="5">
    <location>
        <begin position="265"/>
        <end position="285"/>
    </location>
</feature>
<evidence type="ECO:0000256" key="2">
    <source>
        <dbReference type="ARBA" id="ARBA00022692"/>
    </source>
</evidence>
<comment type="subcellular location">
    <subcellularLocation>
        <location evidence="1">Membrane</location>
        <topology evidence="1">Multi-pass membrane protein</topology>
    </subcellularLocation>
</comment>
<feature type="transmembrane region" description="Helical" evidence="5">
    <location>
        <begin position="139"/>
        <end position="160"/>
    </location>
</feature>
<organism evidence="6 7">
    <name type="scientific">Diplocarpon coronariae</name>
    <dbReference type="NCBI Taxonomy" id="2795749"/>
    <lineage>
        <taxon>Eukaryota</taxon>
        <taxon>Fungi</taxon>
        <taxon>Dikarya</taxon>
        <taxon>Ascomycota</taxon>
        <taxon>Pezizomycotina</taxon>
        <taxon>Leotiomycetes</taxon>
        <taxon>Helotiales</taxon>
        <taxon>Drepanopezizaceae</taxon>
        <taxon>Diplocarpon</taxon>
    </lineage>
</organism>
<keyword evidence="4 5" id="KW-0472">Membrane</keyword>
<gene>
    <name evidence="6" type="ORF">B2J93_2260</name>
</gene>
<sequence>MTLLAASSTLTPLPVVLSYGLVAISSFALISFLCSSSLFVFLTYRLISWHTHAEIKSPPNQFLLLIYNLLFADIMQAIAFLLNAAALQNNGIFVHTPICWAQGWFISTGDLARSIFICAIAVHTFASVVKDFRLPPGKFYCCIACAWGFIYAMGSLGPLIHGRNFYVRANAWCWINEAYPQERLWLHYVWICLAMLLTITFYLGIFIFLITVPNSYSAHKHRTELAHHGASPLMILYPLIHTFCTAPLAGGRIFSIAGGDVTLEYFVVAGAMIASNGWLDFILYVSTRRDIVLSEDPPSPITGLDTLMCFGMVDRGMGNTITIEACAPERRNLWSWGQHRGKKDEEQMISCGEIEAKREVILTVTVKVDTVLASPAPVKCKMESLDSDVVSLKNWESAEDVMSGKCLETWVQV</sequence>
<keyword evidence="7" id="KW-1185">Reference proteome</keyword>
<keyword evidence="3 5" id="KW-1133">Transmembrane helix</keyword>
<feature type="transmembrane region" description="Helical" evidence="5">
    <location>
        <begin position="62"/>
        <end position="84"/>
    </location>
</feature>
<evidence type="ECO:0000256" key="3">
    <source>
        <dbReference type="ARBA" id="ARBA00022989"/>
    </source>
</evidence>
<feature type="transmembrane region" description="Helical" evidence="5">
    <location>
        <begin position="233"/>
        <end position="253"/>
    </location>
</feature>
<dbReference type="OrthoDB" id="100006at2759"/>
<dbReference type="AlphaFoldDB" id="A0A218YTD3"/>
<dbReference type="Proteomes" id="UP000242519">
    <property type="component" value="Unassembled WGS sequence"/>
</dbReference>
<dbReference type="STRING" id="503106.A0A218YTD3"/>